<dbReference type="Proteomes" id="UP000524404">
    <property type="component" value="Unassembled WGS sequence"/>
</dbReference>
<dbReference type="SMART" id="SM01234">
    <property type="entry name" value="Haemolytic"/>
    <property type="match status" value="1"/>
</dbReference>
<dbReference type="InterPro" id="IPR002696">
    <property type="entry name" value="Membr_insert_effic_factor_YidD"/>
</dbReference>
<proteinExistence type="predicted"/>
<dbReference type="Gene3D" id="1.25.40.10">
    <property type="entry name" value="Tetratricopeptide repeat domain"/>
    <property type="match status" value="1"/>
</dbReference>
<reference evidence="2 3" key="1">
    <citation type="submission" date="2020-08" db="EMBL/GenBank/DDBJ databases">
        <title>Functional genomics of gut bacteria from endangered species of beetles.</title>
        <authorList>
            <person name="Carlos-Shanley C."/>
        </authorList>
    </citation>
    <scope>NUCLEOTIDE SEQUENCE [LARGE SCALE GENOMIC DNA]</scope>
    <source>
        <strain evidence="2 3">S00070</strain>
    </source>
</reference>
<dbReference type="RefSeq" id="WP_184132573.1">
    <property type="nucleotide sequence ID" value="NZ_JACHKT010000008.1"/>
</dbReference>
<keyword evidence="1" id="KW-0472">Membrane</keyword>
<comment type="caution">
    <text evidence="2">The sequence shown here is derived from an EMBL/GenBank/DDBJ whole genome shotgun (WGS) entry which is preliminary data.</text>
</comment>
<sequence>MNNYLLFLLIIFNCFICSISDGQSFTEQVDGKSVATKHTYFSASINKKESSTTDYIGFYQKYISGIRGQECPMYPSCSNYGLKTFSETNFVSAFVMTSDRLLRCGHDHNNYALTLRSNGFRLLDYPAYDTPPSELYYQRNSYHFAYSDTTRDESSFVFIKKLINNQYYQEALLEIMRLEFQTNSFNIDLFINKIICLKALGEYEKALFEYETKCPTAYKLDTELIYQIALIQFKLQNYQEALQKNALALASSRDQFSKAKIILLNGLLYANQYEWQKAKLSYESLAMFDSHKQVSAANLLLSEGAMQLKDKSPFWAGMFSIIPGAGYAYTGHKQTALSAFLVNGLLTYATYSSIHKKNYGMALLTGVFNISFYVGNIYGASKSAKRFNEQQRKSIINKLAFNSNF</sequence>
<keyword evidence="1" id="KW-1133">Transmembrane helix</keyword>
<dbReference type="AlphaFoldDB" id="A0A841EKU7"/>
<organism evidence="2 3">
    <name type="scientific">Arcicella rosea</name>
    <dbReference type="NCBI Taxonomy" id="502909"/>
    <lineage>
        <taxon>Bacteria</taxon>
        <taxon>Pseudomonadati</taxon>
        <taxon>Bacteroidota</taxon>
        <taxon>Cytophagia</taxon>
        <taxon>Cytophagales</taxon>
        <taxon>Flectobacillaceae</taxon>
        <taxon>Arcicella</taxon>
    </lineage>
</organism>
<dbReference type="SUPFAM" id="SSF48452">
    <property type="entry name" value="TPR-like"/>
    <property type="match status" value="1"/>
</dbReference>
<evidence type="ECO:0000256" key="1">
    <source>
        <dbReference type="SAM" id="Phobius"/>
    </source>
</evidence>
<evidence type="ECO:0000313" key="2">
    <source>
        <dbReference type="EMBL" id="MBB6002814.1"/>
    </source>
</evidence>
<dbReference type="NCBIfam" id="TIGR00278">
    <property type="entry name" value="membrane protein insertion efficiency factor YidD"/>
    <property type="match status" value="1"/>
</dbReference>
<gene>
    <name evidence="2" type="ORF">HNP25_001466</name>
</gene>
<dbReference type="Pfam" id="PF01809">
    <property type="entry name" value="YidD"/>
    <property type="match status" value="1"/>
</dbReference>
<feature type="transmembrane region" description="Helical" evidence="1">
    <location>
        <begin position="312"/>
        <end position="329"/>
    </location>
</feature>
<evidence type="ECO:0000313" key="3">
    <source>
        <dbReference type="Proteomes" id="UP000524404"/>
    </source>
</evidence>
<keyword evidence="1" id="KW-0812">Transmembrane</keyword>
<accession>A0A841EKU7</accession>
<dbReference type="EMBL" id="JACHKT010000008">
    <property type="protein sequence ID" value="MBB6002814.1"/>
    <property type="molecule type" value="Genomic_DNA"/>
</dbReference>
<feature type="transmembrane region" description="Helical" evidence="1">
    <location>
        <begin position="336"/>
        <end position="354"/>
    </location>
</feature>
<name>A0A841EKU7_9BACT</name>
<protein>
    <submittedName>
        <fullName evidence="2">Putative component of membrane protein insertase Oxa1/YidC/SpoIIIJ protein YidD</fullName>
    </submittedName>
</protein>
<keyword evidence="3" id="KW-1185">Reference proteome</keyword>
<feature type="transmembrane region" description="Helical" evidence="1">
    <location>
        <begin position="360"/>
        <end position="379"/>
    </location>
</feature>
<dbReference type="InterPro" id="IPR011990">
    <property type="entry name" value="TPR-like_helical_dom_sf"/>
</dbReference>